<reference evidence="1" key="2">
    <citation type="submission" date="2020-09" db="EMBL/GenBank/DDBJ databases">
        <authorList>
            <person name="Sun Q."/>
            <person name="Ohkuma M."/>
        </authorList>
    </citation>
    <scope>NUCLEOTIDE SEQUENCE</scope>
    <source>
        <strain evidence="1">JCM 3276</strain>
    </source>
</reference>
<dbReference type="Gene3D" id="2.60.40.2880">
    <property type="entry name" value="MmpS1-5, C-terminal soluble domain"/>
    <property type="match status" value="1"/>
</dbReference>
<reference evidence="1" key="1">
    <citation type="journal article" date="2014" name="Int. J. Syst. Evol. Microbiol.">
        <title>Complete genome sequence of Corynebacterium casei LMG S-19264T (=DSM 44701T), isolated from a smear-ripened cheese.</title>
        <authorList>
            <consortium name="US DOE Joint Genome Institute (JGI-PGF)"/>
            <person name="Walter F."/>
            <person name="Albersmeier A."/>
            <person name="Kalinowski J."/>
            <person name="Ruckert C."/>
        </authorList>
    </citation>
    <scope>NUCLEOTIDE SEQUENCE</scope>
    <source>
        <strain evidence="1">JCM 3276</strain>
    </source>
</reference>
<protein>
    <submittedName>
        <fullName evidence="1">Uncharacterized protein</fullName>
    </submittedName>
</protein>
<gene>
    <name evidence="1" type="ORF">GCM10010171_18080</name>
</gene>
<dbReference type="AlphaFoldDB" id="A0A918GA79"/>
<proteinExistence type="predicted"/>
<evidence type="ECO:0000313" key="2">
    <source>
        <dbReference type="Proteomes" id="UP000660680"/>
    </source>
</evidence>
<dbReference type="InterPro" id="IPR038468">
    <property type="entry name" value="MmpS_C"/>
</dbReference>
<accession>A0A918GA79</accession>
<comment type="caution">
    <text evidence="1">The sequence shown here is derived from an EMBL/GenBank/DDBJ whole genome shotgun (WGS) entry which is preliminary data.</text>
</comment>
<keyword evidence="2" id="KW-1185">Reference proteome</keyword>
<name>A0A918GA79_9PSEU</name>
<dbReference type="EMBL" id="BMRB01000001">
    <property type="protein sequence ID" value="GGS25170.1"/>
    <property type="molecule type" value="Genomic_DNA"/>
</dbReference>
<dbReference type="Proteomes" id="UP000660680">
    <property type="component" value="Unassembled WGS sequence"/>
</dbReference>
<evidence type="ECO:0000313" key="1">
    <source>
        <dbReference type="EMBL" id="GGS25170.1"/>
    </source>
</evidence>
<sequence length="51" mass="4922">MTVEGFAKGGSLTVITPMEGGDVQCSVTVDGAAPQTARASGKSAAASCTGF</sequence>
<organism evidence="1 2">
    <name type="scientific">Actinokineospora fastidiosa</name>
    <dbReference type="NCBI Taxonomy" id="1816"/>
    <lineage>
        <taxon>Bacteria</taxon>
        <taxon>Bacillati</taxon>
        <taxon>Actinomycetota</taxon>
        <taxon>Actinomycetes</taxon>
        <taxon>Pseudonocardiales</taxon>
        <taxon>Pseudonocardiaceae</taxon>
        <taxon>Actinokineospora</taxon>
    </lineage>
</organism>